<accession>A0AAN4ZMV8</accession>
<feature type="transmembrane region" description="Helical" evidence="1">
    <location>
        <begin position="81"/>
        <end position="101"/>
    </location>
</feature>
<gene>
    <name evidence="2" type="ORF">PMAYCL1PPCAC_14363</name>
</gene>
<keyword evidence="1" id="KW-0812">Transmembrane</keyword>
<name>A0AAN4ZMV8_9BILA</name>
<feature type="non-terminal residue" evidence="2">
    <location>
        <position position="1"/>
    </location>
</feature>
<protein>
    <submittedName>
        <fullName evidence="2">Uncharacterized protein</fullName>
    </submittedName>
</protein>
<keyword evidence="1" id="KW-1133">Transmembrane helix</keyword>
<proteinExistence type="predicted"/>
<evidence type="ECO:0000313" key="3">
    <source>
        <dbReference type="Proteomes" id="UP001328107"/>
    </source>
</evidence>
<evidence type="ECO:0000313" key="2">
    <source>
        <dbReference type="EMBL" id="GMR44168.1"/>
    </source>
</evidence>
<feature type="non-terminal residue" evidence="2">
    <location>
        <position position="107"/>
    </location>
</feature>
<organism evidence="2 3">
    <name type="scientific">Pristionchus mayeri</name>
    <dbReference type="NCBI Taxonomy" id="1317129"/>
    <lineage>
        <taxon>Eukaryota</taxon>
        <taxon>Metazoa</taxon>
        <taxon>Ecdysozoa</taxon>
        <taxon>Nematoda</taxon>
        <taxon>Chromadorea</taxon>
        <taxon>Rhabditida</taxon>
        <taxon>Rhabditina</taxon>
        <taxon>Diplogasteromorpha</taxon>
        <taxon>Diplogasteroidea</taxon>
        <taxon>Neodiplogasteridae</taxon>
        <taxon>Pristionchus</taxon>
    </lineage>
</organism>
<dbReference type="Proteomes" id="UP001328107">
    <property type="component" value="Unassembled WGS sequence"/>
</dbReference>
<comment type="caution">
    <text evidence="2">The sequence shown here is derived from an EMBL/GenBank/DDBJ whole genome shotgun (WGS) entry which is preliminary data.</text>
</comment>
<dbReference type="EMBL" id="BTRK01000003">
    <property type="protein sequence ID" value="GMR44168.1"/>
    <property type="molecule type" value="Genomic_DNA"/>
</dbReference>
<evidence type="ECO:0000256" key="1">
    <source>
        <dbReference type="SAM" id="Phobius"/>
    </source>
</evidence>
<dbReference type="AlphaFoldDB" id="A0AAN4ZMV8"/>
<sequence>HPAVILRVLPSPLFEPQEKRCISSVFAFSIILGCSIIIIISVVAITVLRRNQSNSSNELDSLHPAARILDSPLTLTDEYGSLIRVSCSIIILISVVAITVLRRKDRS</sequence>
<keyword evidence="3" id="KW-1185">Reference proteome</keyword>
<feature type="transmembrane region" description="Helical" evidence="1">
    <location>
        <begin position="21"/>
        <end position="48"/>
    </location>
</feature>
<reference evidence="3" key="1">
    <citation type="submission" date="2022-10" db="EMBL/GenBank/DDBJ databases">
        <title>Genome assembly of Pristionchus species.</title>
        <authorList>
            <person name="Yoshida K."/>
            <person name="Sommer R.J."/>
        </authorList>
    </citation>
    <scope>NUCLEOTIDE SEQUENCE [LARGE SCALE GENOMIC DNA]</scope>
    <source>
        <strain evidence="3">RS5460</strain>
    </source>
</reference>
<keyword evidence="1" id="KW-0472">Membrane</keyword>